<accession>A0A1W6W1R0</accession>
<protein>
    <submittedName>
        <fullName evidence="1">Uncharacterized protein</fullName>
    </submittedName>
</protein>
<proteinExistence type="predicted"/>
<dbReference type="EMBL" id="CP017903">
    <property type="protein sequence ID" value="ARP20701.1"/>
    <property type="molecule type" value="Genomic_DNA"/>
</dbReference>
<name>A0A1W6W1R0_VIBAL</name>
<dbReference type="RefSeq" id="WP_154215838.1">
    <property type="nucleotide sequence ID" value="NZ_CP017890.1"/>
</dbReference>
<sequence length="54" mass="6236">MNINTLSQLIENLESNNKLDIELHDSERMVGFKLGQKNILIQIQNIIKQIEEGD</sequence>
<reference evidence="1" key="1">
    <citation type="submission" date="2016-10" db="EMBL/GenBank/DDBJ databases">
        <title>The High Quality Genome of Vibrio alginolyticus K01M1.</title>
        <authorList>
            <person name="Wendling C."/>
            <person name="Chibani C.M."/>
            <person name="Hertel R."/>
            <person name="Sproer C."/>
            <person name="Bunk B."/>
            <person name="Overmann J."/>
            <person name="Roth O."/>
            <person name="Liesegang H."/>
        </authorList>
    </citation>
    <scope>NUCLEOTIDE SEQUENCE</scope>
    <source>
        <strain evidence="1">K05K4</strain>
    </source>
</reference>
<dbReference type="AlphaFoldDB" id="A0A1W6W1R0"/>
<gene>
    <name evidence="1" type="ORF">K05K4_39770</name>
</gene>
<evidence type="ECO:0000313" key="1">
    <source>
        <dbReference type="EMBL" id="ARP20701.1"/>
    </source>
</evidence>
<organism evidence="1">
    <name type="scientific">Vibrio alginolyticus</name>
    <dbReference type="NCBI Taxonomy" id="663"/>
    <lineage>
        <taxon>Bacteria</taxon>
        <taxon>Pseudomonadati</taxon>
        <taxon>Pseudomonadota</taxon>
        <taxon>Gammaproteobacteria</taxon>
        <taxon>Vibrionales</taxon>
        <taxon>Vibrionaceae</taxon>
        <taxon>Vibrio</taxon>
    </lineage>
</organism>